<dbReference type="InterPro" id="IPR011250">
    <property type="entry name" value="OMP/PagP_B-barrel"/>
</dbReference>
<reference evidence="2 3" key="1">
    <citation type="submission" date="2024-04" db="EMBL/GenBank/DDBJ databases">
        <title>WGS of bacteria from Torrens River.</title>
        <authorList>
            <person name="Wyrsch E.R."/>
            <person name="Drigo B."/>
        </authorList>
    </citation>
    <scope>NUCLEOTIDE SEQUENCE [LARGE SCALE GENOMIC DNA]</scope>
    <source>
        <strain evidence="2 3">TWI391</strain>
    </source>
</reference>
<sequence>MKKVILPFLTLFTLLFAAHQKANAQTPYRTAIGLGIDLGDGETLFGPQIKHNFSGNDAVNAQVLFGDNITVLGVDYSYNKRIPGARGLSWYIGVGPQVSFIDYDKGYKKYHWKDGDDTHVDFAIRPALGLEFRIPSAPLAMHFDWKPWWNISHDVNFDPSSFSLGFKFVLK</sequence>
<dbReference type="EMBL" id="JBDJNQ010000001">
    <property type="protein sequence ID" value="MEN5375736.1"/>
    <property type="molecule type" value="Genomic_DNA"/>
</dbReference>
<dbReference type="Proteomes" id="UP001409291">
    <property type="component" value="Unassembled WGS sequence"/>
</dbReference>
<gene>
    <name evidence="2" type="ORF">ABE541_00505</name>
</gene>
<evidence type="ECO:0000313" key="3">
    <source>
        <dbReference type="Proteomes" id="UP001409291"/>
    </source>
</evidence>
<keyword evidence="1" id="KW-0732">Signal</keyword>
<evidence type="ECO:0000256" key="1">
    <source>
        <dbReference type="SAM" id="SignalP"/>
    </source>
</evidence>
<dbReference type="RefSeq" id="WP_315397136.1">
    <property type="nucleotide sequence ID" value="NZ_JBDJNQ010000001.1"/>
</dbReference>
<comment type="caution">
    <text evidence="2">The sequence shown here is derived from an EMBL/GenBank/DDBJ whole genome shotgun (WGS) entry which is preliminary data.</text>
</comment>
<keyword evidence="3" id="KW-1185">Reference proteome</keyword>
<evidence type="ECO:0000313" key="2">
    <source>
        <dbReference type="EMBL" id="MEN5375736.1"/>
    </source>
</evidence>
<evidence type="ECO:0008006" key="4">
    <source>
        <dbReference type="Google" id="ProtNLM"/>
    </source>
</evidence>
<organism evidence="2 3">
    <name type="scientific">Sphingobacterium kitahiroshimense</name>
    <dbReference type="NCBI Taxonomy" id="470446"/>
    <lineage>
        <taxon>Bacteria</taxon>
        <taxon>Pseudomonadati</taxon>
        <taxon>Bacteroidota</taxon>
        <taxon>Sphingobacteriia</taxon>
        <taxon>Sphingobacteriales</taxon>
        <taxon>Sphingobacteriaceae</taxon>
        <taxon>Sphingobacterium</taxon>
    </lineage>
</organism>
<proteinExistence type="predicted"/>
<feature type="signal peptide" evidence="1">
    <location>
        <begin position="1"/>
        <end position="24"/>
    </location>
</feature>
<name>A0ABV0BLX8_9SPHI</name>
<protein>
    <recommendedName>
        <fullName evidence="4">Outer membrane protein beta-barrel domain-containing protein</fullName>
    </recommendedName>
</protein>
<accession>A0ABV0BLX8</accession>
<feature type="chain" id="PRO_5046238534" description="Outer membrane protein beta-barrel domain-containing protein" evidence="1">
    <location>
        <begin position="25"/>
        <end position="171"/>
    </location>
</feature>
<dbReference type="SUPFAM" id="SSF56925">
    <property type="entry name" value="OMPA-like"/>
    <property type="match status" value="1"/>
</dbReference>